<dbReference type="PANTHER" id="PTHR33993:SF14">
    <property type="entry name" value="GB|AAF24581.1"/>
    <property type="match status" value="1"/>
</dbReference>
<dbReference type="Pfam" id="PF00903">
    <property type="entry name" value="Glyoxalase"/>
    <property type="match status" value="1"/>
</dbReference>
<name>A0A0H5D525_9RHOB</name>
<protein>
    <submittedName>
        <fullName evidence="3">27 kDa antigen Cfp30B</fullName>
    </submittedName>
</protein>
<dbReference type="Proteomes" id="UP000043764">
    <property type="component" value="Unassembled WGS sequence"/>
</dbReference>
<evidence type="ECO:0000259" key="2">
    <source>
        <dbReference type="PROSITE" id="PS51819"/>
    </source>
</evidence>
<reference evidence="4" key="1">
    <citation type="submission" date="2015-05" db="EMBL/GenBank/DDBJ databases">
        <authorList>
            <person name="Rodrigo-Torres Lidia"/>
            <person name="Arahal R.David."/>
        </authorList>
    </citation>
    <scope>NUCLEOTIDE SEQUENCE [LARGE SCALE GENOMIC DNA]</scope>
    <source>
        <strain evidence="4">CECT 7321</strain>
    </source>
</reference>
<dbReference type="AlphaFoldDB" id="A0A0H5D525"/>
<proteinExistence type="predicted"/>
<dbReference type="InterPro" id="IPR004360">
    <property type="entry name" value="Glyas_Fos-R_dOase_dom"/>
</dbReference>
<dbReference type="PROSITE" id="PS51819">
    <property type="entry name" value="VOC"/>
    <property type="match status" value="1"/>
</dbReference>
<organism evidence="3 4">
    <name type="scientific">Phaeobacter italicus</name>
    <dbReference type="NCBI Taxonomy" id="481446"/>
    <lineage>
        <taxon>Bacteria</taxon>
        <taxon>Pseudomonadati</taxon>
        <taxon>Pseudomonadota</taxon>
        <taxon>Alphaproteobacteria</taxon>
        <taxon>Rhodobacterales</taxon>
        <taxon>Roseobacteraceae</taxon>
        <taxon>Phaeobacter</taxon>
    </lineage>
</organism>
<dbReference type="PANTHER" id="PTHR33993">
    <property type="entry name" value="GLYOXALASE-RELATED"/>
    <property type="match status" value="1"/>
</dbReference>
<dbReference type="CDD" id="cd07247">
    <property type="entry name" value="SgaA_N_like"/>
    <property type="match status" value="1"/>
</dbReference>
<dbReference type="Gene3D" id="3.10.180.10">
    <property type="entry name" value="2,3-Dihydroxybiphenyl 1,2-Dioxygenase, domain 1"/>
    <property type="match status" value="2"/>
</dbReference>
<feature type="transmembrane region" description="Helical" evidence="1">
    <location>
        <begin position="272"/>
        <end position="299"/>
    </location>
</feature>
<keyword evidence="4" id="KW-1185">Reference proteome</keyword>
<keyword evidence="1" id="KW-1133">Transmembrane helix</keyword>
<keyword evidence="1" id="KW-0472">Membrane</keyword>
<evidence type="ECO:0000313" key="3">
    <source>
        <dbReference type="EMBL" id="CRL12129.1"/>
    </source>
</evidence>
<feature type="domain" description="VOC" evidence="2">
    <location>
        <begin position="3"/>
        <end position="120"/>
    </location>
</feature>
<dbReference type="InterPro" id="IPR029068">
    <property type="entry name" value="Glyas_Bleomycin-R_OHBP_Dase"/>
</dbReference>
<gene>
    <name evidence="3" type="ORF">NIT7321_03001</name>
</gene>
<evidence type="ECO:0000313" key="4">
    <source>
        <dbReference type="Proteomes" id="UP000043764"/>
    </source>
</evidence>
<keyword evidence="1" id="KW-0812">Transmembrane</keyword>
<dbReference type="RefSeq" id="WP_243445119.1">
    <property type="nucleotide sequence ID" value="NZ_CVRL01000037.1"/>
</dbReference>
<dbReference type="InterPro" id="IPR037523">
    <property type="entry name" value="VOC_core"/>
</dbReference>
<dbReference type="STRING" id="481446.NIT7645_03473"/>
<dbReference type="InterPro" id="IPR052164">
    <property type="entry name" value="Anthracycline_SecMetBiosynth"/>
</dbReference>
<feature type="transmembrane region" description="Helical" evidence="1">
    <location>
        <begin position="320"/>
        <end position="343"/>
    </location>
</feature>
<sequence length="344" mass="37842">MTSVGHFTWTDLSTYDMAAAKTAYSTLFGWRFEQDATYAFATQNGDPAAAVFPMPEFLAKIDMPSFWMSYVQVDDLDKAVDIARGHPGTIIEIEPHDFDGATRIALVRDPAGAGFTLVQGSTLMAPASQSLPHQAIPGQVLRRYHHVPDITLIEGFYGALFGWSFHKIAETPWPVYDIRHPDGSLVAQAEEVPETIRGKFRYWMPCFAVPSLDGARSAVQRIGGEITRDLQDGRLMAADSQGAAFMIQAAGDPAGATATPATDHSPRPWRAALGLICIWLAVVMELPLFWGVLFLLWSWSALRAGRADFIDPVDRQRNPLLFWGLSATWIGLSLWMIGAALGLF</sequence>
<dbReference type="SUPFAM" id="SSF54593">
    <property type="entry name" value="Glyoxalase/Bleomycin resistance protein/Dihydroxybiphenyl dioxygenase"/>
    <property type="match status" value="1"/>
</dbReference>
<evidence type="ECO:0000256" key="1">
    <source>
        <dbReference type="SAM" id="Phobius"/>
    </source>
</evidence>
<accession>A0A0H5D525</accession>
<dbReference type="EMBL" id="CVRL01000037">
    <property type="protein sequence ID" value="CRL12129.1"/>
    <property type="molecule type" value="Genomic_DNA"/>
</dbReference>